<comment type="subcellular location">
    <subcellularLocation>
        <location evidence="1">Cell membrane</location>
        <topology evidence="1">Multi-pass membrane protein</topology>
    </subcellularLocation>
</comment>
<evidence type="ECO:0000259" key="9">
    <source>
        <dbReference type="PROSITE" id="PS50893"/>
    </source>
</evidence>
<dbReference type="InterPro" id="IPR036640">
    <property type="entry name" value="ABC1_TM_sf"/>
</dbReference>
<dbReference type="InterPro" id="IPR050835">
    <property type="entry name" value="ABC_transporter_sub-D"/>
</dbReference>
<evidence type="ECO:0000313" key="11">
    <source>
        <dbReference type="EMBL" id="NIK88502.1"/>
    </source>
</evidence>
<dbReference type="PROSITE" id="PS00211">
    <property type="entry name" value="ABC_TRANSPORTER_1"/>
    <property type="match status" value="1"/>
</dbReference>
<dbReference type="Proteomes" id="UP000570514">
    <property type="component" value="Unassembled WGS sequence"/>
</dbReference>
<feature type="domain" description="ABC transporter" evidence="9">
    <location>
        <begin position="377"/>
        <end position="599"/>
    </location>
</feature>
<evidence type="ECO:0000256" key="4">
    <source>
        <dbReference type="ARBA" id="ARBA00022741"/>
    </source>
</evidence>
<reference evidence="11 12" key="1">
    <citation type="submission" date="2020-03" db="EMBL/GenBank/DDBJ databases">
        <title>Genomic Encyclopedia of Type Strains, Phase IV (KMG-IV): sequencing the most valuable type-strain genomes for metagenomic binning, comparative biology and taxonomic classification.</title>
        <authorList>
            <person name="Goeker M."/>
        </authorList>
    </citation>
    <scope>NUCLEOTIDE SEQUENCE [LARGE SCALE GENOMIC DNA]</scope>
    <source>
        <strain evidence="11 12">DSM 19867</strain>
    </source>
</reference>
<evidence type="ECO:0000259" key="10">
    <source>
        <dbReference type="PROSITE" id="PS50929"/>
    </source>
</evidence>
<evidence type="ECO:0000256" key="6">
    <source>
        <dbReference type="ARBA" id="ARBA00022989"/>
    </source>
</evidence>
<keyword evidence="7 8" id="KW-0472">Membrane</keyword>
<dbReference type="SMART" id="SM00382">
    <property type="entry name" value="AAA"/>
    <property type="match status" value="1"/>
</dbReference>
<dbReference type="PROSITE" id="PS50893">
    <property type="entry name" value="ABC_TRANSPORTER_2"/>
    <property type="match status" value="1"/>
</dbReference>
<feature type="transmembrane region" description="Helical" evidence="8">
    <location>
        <begin position="87"/>
        <end position="104"/>
    </location>
</feature>
<keyword evidence="12" id="KW-1185">Reference proteome</keyword>
<evidence type="ECO:0000256" key="7">
    <source>
        <dbReference type="ARBA" id="ARBA00023136"/>
    </source>
</evidence>
<dbReference type="Gene3D" id="3.40.50.300">
    <property type="entry name" value="P-loop containing nucleotide triphosphate hydrolases"/>
    <property type="match status" value="1"/>
</dbReference>
<dbReference type="RefSeq" id="WP_167082675.1">
    <property type="nucleotide sequence ID" value="NZ_BAAADC010000001.1"/>
</dbReference>
<dbReference type="GO" id="GO:0005886">
    <property type="term" value="C:plasma membrane"/>
    <property type="evidence" value="ECO:0007669"/>
    <property type="project" value="UniProtKB-SubCell"/>
</dbReference>
<evidence type="ECO:0000256" key="5">
    <source>
        <dbReference type="ARBA" id="ARBA00022840"/>
    </source>
</evidence>
<keyword evidence="5 11" id="KW-0067">ATP-binding</keyword>
<dbReference type="InterPro" id="IPR003593">
    <property type="entry name" value="AAA+_ATPase"/>
</dbReference>
<feature type="transmembrane region" description="Helical" evidence="8">
    <location>
        <begin position="277"/>
        <end position="299"/>
    </location>
</feature>
<dbReference type="Pfam" id="PF00005">
    <property type="entry name" value="ABC_tran"/>
    <property type="match status" value="1"/>
</dbReference>
<dbReference type="InterPro" id="IPR011527">
    <property type="entry name" value="ABC1_TM_dom"/>
</dbReference>
<sequence length="600" mass="67834">MSSPEAGSSGSHVQSDPQNFRLNALFFRRLGGLLRPYWFRKGAWLSWAMLLVMTFAGSTYSIVGGVVSTLTARQADALVAKQVGQYWWFWGLLTGLVVLRYLTINLQNYVSARLNLGWRQWLSTELIDRYLRNKTYYQINIDRDLDNPDQRIQESVFPFCDAMTQVPQRVMTAGIDIMVQVVILMAISPAMFVATLVFTAVQAVLTLVVYKPLIRLQWNSTISEADFRYGLLHVRDNAETVAFYRGEEAERKHLLARLTDAVKRQLDIKYYQIRVNIFYQILEIVWDVMPMFLIAPLFFQGHISFGAIAQGAAAAMMIKQSLGLFSQFIPILSAAAPNVVRLAEIQEKFDRLDADAPRDEKSSRTPRINLVRGAEMVRLQDLSLTTPGGEQSLFRNLDLTVPNSRRLLITGQTGVGKSSLLRAIAGLWNRGNGVVEVPSSDKMLFLPQKPYMVLGDLRSQLIYPRQESDISDEALEKVLERVRLGGLAQRFGGFQSERDWARVLSLGEQQRIAFARILTNRPSYVLLDEATSAVDLATEELLYQLLLETGATVISVAHRTSVVQFHDMTLHLDANGHKIRMRTDEQESSYVRSQISEQVG</sequence>
<dbReference type="SUPFAM" id="SSF90123">
    <property type="entry name" value="ABC transporter transmembrane region"/>
    <property type="match status" value="1"/>
</dbReference>
<feature type="transmembrane region" description="Helical" evidence="8">
    <location>
        <begin position="44"/>
        <end position="67"/>
    </location>
</feature>
<dbReference type="Gene3D" id="1.20.1560.10">
    <property type="entry name" value="ABC transporter type 1, transmembrane domain"/>
    <property type="match status" value="1"/>
</dbReference>
<keyword evidence="2" id="KW-0813">Transport</keyword>
<comment type="caution">
    <text evidence="11">The sequence shown here is derived from an EMBL/GenBank/DDBJ whole genome shotgun (WGS) entry which is preliminary data.</text>
</comment>
<dbReference type="CDD" id="cd03223">
    <property type="entry name" value="ABCD_peroxisomal_ALDP"/>
    <property type="match status" value="1"/>
</dbReference>
<accession>A0A846MZR6</accession>
<dbReference type="InterPro" id="IPR027417">
    <property type="entry name" value="P-loop_NTPase"/>
</dbReference>
<gene>
    <name evidence="11" type="ORF">FHS83_001820</name>
</gene>
<dbReference type="PANTHER" id="PTHR11384:SF59">
    <property type="entry name" value="LYSOSOMAL COBALAMIN TRANSPORTER ABCD4"/>
    <property type="match status" value="1"/>
</dbReference>
<organism evidence="11 12">
    <name type="scientific">Rhizomicrobium palustre</name>
    <dbReference type="NCBI Taxonomy" id="189966"/>
    <lineage>
        <taxon>Bacteria</taxon>
        <taxon>Pseudomonadati</taxon>
        <taxon>Pseudomonadota</taxon>
        <taxon>Alphaproteobacteria</taxon>
        <taxon>Micropepsales</taxon>
        <taxon>Micropepsaceae</taxon>
        <taxon>Rhizomicrobium</taxon>
    </lineage>
</organism>
<dbReference type="GO" id="GO:0016887">
    <property type="term" value="F:ATP hydrolysis activity"/>
    <property type="evidence" value="ECO:0007669"/>
    <property type="project" value="InterPro"/>
</dbReference>
<evidence type="ECO:0000256" key="1">
    <source>
        <dbReference type="ARBA" id="ARBA00004651"/>
    </source>
</evidence>
<keyword evidence="4" id="KW-0547">Nucleotide-binding</keyword>
<keyword evidence="6 8" id="KW-1133">Transmembrane helix</keyword>
<dbReference type="GO" id="GO:0140359">
    <property type="term" value="F:ABC-type transporter activity"/>
    <property type="evidence" value="ECO:0007669"/>
    <property type="project" value="InterPro"/>
</dbReference>
<protein>
    <submittedName>
        <fullName evidence="11">Putative ATP-binding cassette transporter</fullName>
    </submittedName>
</protein>
<feature type="transmembrane region" description="Helical" evidence="8">
    <location>
        <begin position="177"/>
        <end position="210"/>
    </location>
</feature>
<evidence type="ECO:0000256" key="2">
    <source>
        <dbReference type="ARBA" id="ARBA00022448"/>
    </source>
</evidence>
<dbReference type="InterPro" id="IPR003439">
    <property type="entry name" value="ABC_transporter-like_ATP-bd"/>
</dbReference>
<feature type="domain" description="ABC transmembrane type-1" evidence="10">
    <location>
        <begin position="51"/>
        <end position="334"/>
    </location>
</feature>
<name>A0A846MZR6_9PROT</name>
<dbReference type="PROSITE" id="PS50929">
    <property type="entry name" value="ABC_TM1F"/>
    <property type="match status" value="1"/>
</dbReference>
<evidence type="ECO:0000313" key="12">
    <source>
        <dbReference type="Proteomes" id="UP000570514"/>
    </source>
</evidence>
<evidence type="ECO:0000256" key="8">
    <source>
        <dbReference type="SAM" id="Phobius"/>
    </source>
</evidence>
<dbReference type="SUPFAM" id="SSF52540">
    <property type="entry name" value="P-loop containing nucleoside triphosphate hydrolases"/>
    <property type="match status" value="1"/>
</dbReference>
<dbReference type="InterPro" id="IPR025662">
    <property type="entry name" value="Sigma_54_int_dom_ATP-bd_1"/>
</dbReference>
<dbReference type="AlphaFoldDB" id="A0A846MZR6"/>
<dbReference type="Pfam" id="PF06472">
    <property type="entry name" value="ABC_membrane_2"/>
    <property type="match status" value="1"/>
</dbReference>
<dbReference type="EMBL" id="JAASRM010000001">
    <property type="protein sequence ID" value="NIK88502.1"/>
    <property type="molecule type" value="Genomic_DNA"/>
</dbReference>
<dbReference type="PANTHER" id="PTHR11384">
    <property type="entry name" value="ATP-BINDING CASSETTE, SUB-FAMILY D MEMBER"/>
    <property type="match status" value="1"/>
</dbReference>
<evidence type="ECO:0000256" key="3">
    <source>
        <dbReference type="ARBA" id="ARBA00022692"/>
    </source>
</evidence>
<proteinExistence type="predicted"/>
<dbReference type="GO" id="GO:0005524">
    <property type="term" value="F:ATP binding"/>
    <property type="evidence" value="ECO:0007669"/>
    <property type="project" value="UniProtKB-KW"/>
</dbReference>
<dbReference type="InterPro" id="IPR017871">
    <property type="entry name" value="ABC_transporter-like_CS"/>
</dbReference>
<keyword evidence="3 8" id="KW-0812">Transmembrane</keyword>
<dbReference type="PROSITE" id="PS00675">
    <property type="entry name" value="SIGMA54_INTERACT_1"/>
    <property type="match status" value="1"/>
</dbReference>